<name>A0A544YH32_9ACTN</name>
<dbReference type="AlphaFoldDB" id="A0A544YH32"/>
<accession>A0A544YH32</accession>
<evidence type="ECO:0000313" key="2">
    <source>
        <dbReference type="Proteomes" id="UP000316541"/>
    </source>
</evidence>
<evidence type="ECO:0000313" key="1">
    <source>
        <dbReference type="EMBL" id="TQS16068.1"/>
    </source>
</evidence>
<sequence>PEQQSPLSAAGIARQWQIHMETASDSDGFVRRPWDDEPWWHPQWIPWAETADGVAHIIDLRPGPDCGRLGWAGHADCGDFSDSCPSLATCLREVSQALYLGCSVRGMYPYLTSNGQLWWDLGEDCRSLDGEPLLPAPVGLG</sequence>
<comment type="caution">
    <text evidence="1">The sequence shown here is derived from an EMBL/GenBank/DDBJ whole genome shotgun (WGS) entry which is preliminary data.</text>
</comment>
<proteinExistence type="predicted"/>
<protein>
    <submittedName>
        <fullName evidence="1">Uncharacterized protein</fullName>
    </submittedName>
</protein>
<dbReference type="Proteomes" id="UP000316541">
    <property type="component" value="Unassembled WGS sequence"/>
</dbReference>
<reference evidence="1 2" key="1">
    <citation type="submission" date="2019-07" db="EMBL/GenBank/DDBJ databases">
        <title>Microbispora hainanensis DSM 45428.</title>
        <authorList>
            <person name="Thawai C."/>
        </authorList>
    </citation>
    <scope>NUCLEOTIDE SEQUENCE [LARGE SCALE GENOMIC DNA]</scope>
    <source>
        <strain evidence="1 2">DSM 45428</strain>
    </source>
</reference>
<organism evidence="1 2">
    <name type="scientific">Microbispora hainanensis</name>
    <dbReference type="NCBI Taxonomy" id="568844"/>
    <lineage>
        <taxon>Bacteria</taxon>
        <taxon>Bacillati</taxon>
        <taxon>Actinomycetota</taxon>
        <taxon>Actinomycetes</taxon>
        <taxon>Streptosporangiales</taxon>
        <taxon>Streptosporangiaceae</taxon>
        <taxon>Microbispora</taxon>
    </lineage>
</organism>
<feature type="non-terminal residue" evidence="1">
    <location>
        <position position="1"/>
    </location>
</feature>
<gene>
    <name evidence="1" type="ORF">FLX08_32520</name>
</gene>
<dbReference type="EMBL" id="VIRM01000054">
    <property type="protein sequence ID" value="TQS16068.1"/>
    <property type="molecule type" value="Genomic_DNA"/>
</dbReference>